<gene>
    <name evidence="10" type="ORF">AWN68_07840</name>
</gene>
<feature type="transmembrane region" description="Helical" evidence="8">
    <location>
        <begin position="380"/>
        <end position="403"/>
    </location>
</feature>
<evidence type="ECO:0000256" key="6">
    <source>
        <dbReference type="ARBA" id="ARBA00022777"/>
    </source>
</evidence>
<dbReference type="InterPro" id="IPR003594">
    <property type="entry name" value="HATPase_dom"/>
</dbReference>
<evidence type="ECO:0000313" key="11">
    <source>
        <dbReference type="Proteomes" id="UP000075615"/>
    </source>
</evidence>
<keyword evidence="8" id="KW-0472">Membrane</keyword>
<keyword evidence="6" id="KW-0418">Kinase</keyword>
<dbReference type="Pfam" id="PF07568">
    <property type="entry name" value="HisKA_2"/>
    <property type="match status" value="1"/>
</dbReference>
<keyword evidence="8" id="KW-1133">Transmembrane helix</keyword>
<dbReference type="Gene3D" id="3.30.565.10">
    <property type="entry name" value="Histidine kinase-like ATPase, C-terminal domain"/>
    <property type="match status" value="1"/>
</dbReference>
<evidence type="ECO:0000256" key="4">
    <source>
        <dbReference type="ARBA" id="ARBA00022679"/>
    </source>
</evidence>
<dbReference type="EMBL" id="LRDB01000045">
    <property type="protein sequence ID" value="KYG75448.1"/>
    <property type="molecule type" value="Genomic_DNA"/>
</dbReference>
<keyword evidence="11" id="KW-1185">Reference proteome</keyword>
<dbReference type="GO" id="GO:0004673">
    <property type="term" value="F:protein histidine kinase activity"/>
    <property type="evidence" value="ECO:0007669"/>
    <property type="project" value="UniProtKB-EC"/>
</dbReference>
<reference evidence="10 11" key="1">
    <citation type="submission" date="2016-01" db="EMBL/GenBank/DDBJ databases">
        <title>Genome sequencing of Roseivirga echinicomitans KMM 6058.</title>
        <authorList>
            <person name="Selvaratnam C."/>
            <person name="Thevarajoo S."/>
            <person name="Goh K.M."/>
            <person name="Ee R."/>
            <person name="Chan K.-G."/>
            <person name="Chong C.S."/>
        </authorList>
    </citation>
    <scope>NUCLEOTIDE SEQUENCE [LARGE SCALE GENOMIC DNA]</scope>
    <source>
        <strain evidence="10 11">KMM 6058</strain>
    </source>
</reference>
<dbReference type="SUPFAM" id="SSF55874">
    <property type="entry name" value="ATPase domain of HSP90 chaperone/DNA topoisomerase II/histidine kinase"/>
    <property type="match status" value="1"/>
</dbReference>
<dbReference type="SMART" id="SM00387">
    <property type="entry name" value="HATPase_c"/>
    <property type="match status" value="1"/>
</dbReference>
<protein>
    <recommendedName>
        <fullName evidence="2">histidine kinase</fullName>
        <ecNumber evidence="2">2.7.13.3</ecNumber>
    </recommendedName>
</protein>
<sequence length="634" mass="72795">MKFAHYLLVIALLFSTAFQEKKGPIPNISGPEQVLRELENALSSTSFDSHKTFKLYREAAQHLAIRGSYKEADSLFIKADALVVHEADSILITEMNLARANMYKEQGKYTVALQAYMEALTFYQKQNDVDGQLWVYGYLVEFYRATLNADLSLKFIEEAENLMAQKEVKTRPKAYLIHAKATYFLQFQINEIKSSFKEMRAYLEQALTLAESTGDSYLVGLNQNGLGFLLMHNDPSESTEIVSYLESAKNHMLANERYRNYTSVLQTLSLYYTRSGRPEMAVELTFEAIELSKKNNWDSNLGDLYRLAGEVHYELGQFKESAVYLNMALEATIENMVKIHSIELGELTTSYEKAIAEQKLSEQQIEIEIAQKQAVNNRKALITTVIISVILLTISIISIVLYNRFRKANALLRTQEEITRKTNQELNNAVEQKNVLYKELNHRVKNNLTVLSSLIHIQEDGEKNKTQRDLYQTLRHRIQSMALVHQNLYQLDETLNINFQQYLRKLIPSIASAFNNYHDVNTAIRCESLLVNMDEAVPLAMIINELITNSFKHAFEKTKNGKIELWSDVEKDKRHIHYKDNGPGMPEEPKTSESQKLGMMLIRLMVQQLNGELIYNGDKSGLYFIIALPVLQRS</sequence>
<evidence type="ECO:0000256" key="3">
    <source>
        <dbReference type="ARBA" id="ARBA00022553"/>
    </source>
</evidence>
<accession>A0A150X9Q4</accession>
<dbReference type="PANTHER" id="PTHR41523:SF8">
    <property type="entry name" value="ETHYLENE RESPONSE SENSOR PROTEIN"/>
    <property type="match status" value="1"/>
</dbReference>
<dbReference type="OrthoDB" id="9767435at2"/>
<dbReference type="GO" id="GO:0005524">
    <property type="term" value="F:ATP binding"/>
    <property type="evidence" value="ECO:0007669"/>
    <property type="project" value="UniProtKB-KW"/>
</dbReference>
<proteinExistence type="predicted"/>
<dbReference type="InterPro" id="IPR019734">
    <property type="entry name" value="TPR_rpt"/>
</dbReference>
<dbReference type="SMART" id="SM00028">
    <property type="entry name" value="TPR"/>
    <property type="match status" value="3"/>
</dbReference>
<dbReference type="InterPro" id="IPR036890">
    <property type="entry name" value="HATPase_C_sf"/>
</dbReference>
<comment type="catalytic activity">
    <reaction evidence="1">
        <text>ATP + protein L-histidine = ADP + protein N-phospho-L-histidine.</text>
        <dbReference type="EC" id="2.7.13.3"/>
    </reaction>
</comment>
<evidence type="ECO:0000259" key="9">
    <source>
        <dbReference type="PROSITE" id="PS50109"/>
    </source>
</evidence>
<feature type="domain" description="Histidine kinase" evidence="9">
    <location>
        <begin position="439"/>
        <end position="632"/>
    </location>
</feature>
<dbReference type="InterPro" id="IPR005467">
    <property type="entry name" value="His_kinase_dom"/>
</dbReference>
<dbReference type="Proteomes" id="UP000075615">
    <property type="component" value="Unassembled WGS sequence"/>
</dbReference>
<evidence type="ECO:0000256" key="7">
    <source>
        <dbReference type="ARBA" id="ARBA00022840"/>
    </source>
</evidence>
<keyword evidence="5" id="KW-0547">Nucleotide-binding</keyword>
<evidence type="ECO:0000256" key="1">
    <source>
        <dbReference type="ARBA" id="ARBA00000085"/>
    </source>
</evidence>
<dbReference type="InterPro" id="IPR011990">
    <property type="entry name" value="TPR-like_helical_dom_sf"/>
</dbReference>
<keyword evidence="4" id="KW-0808">Transferase</keyword>
<evidence type="ECO:0000256" key="8">
    <source>
        <dbReference type="SAM" id="Phobius"/>
    </source>
</evidence>
<dbReference type="RefSeq" id="WP_068416814.1">
    <property type="nucleotide sequence ID" value="NZ_LRDB01000045.1"/>
</dbReference>
<dbReference type="PANTHER" id="PTHR41523">
    <property type="entry name" value="TWO-COMPONENT SYSTEM SENSOR PROTEIN"/>
    <property type="match status" value="1"/>
</dbReference>
<keyword evidence="7" id="KW-0067">ATP-binding</keyword>
<dbReference type="Gene3D" id="3.30.450.20">
    <property type="entry name" value="PAS domain"/>
    <property type="match status" value="1"/>
</dbReference>
<organism evidence="10 11">
    <name type="scientific">Roseivirga echinicomitans</name>
    <dbReference type="NCBI Taxonomy" id="296218"/>
    <lineage>
        <taxon>Bacteria</taxon>
        <taxon>Pseudomonadati</taxon>
        <taxon>Bacteroidota</taxon>
        <taxon>Cytophagia</taxon>
        <taxon>Cytophagales</taxon>
        <taxon>Roseivirgaceae</taxon>
        <taxon>Roseivirga</taxon>
    </lineage>
</organism>
<dbReference type="PROSITE" id="PS50109">
    <property type="entry name" value="HIS_KIN"/>
    <property type="match status" value="1"/>
</dbReference>
<dbReference type="SUPFAM" id="SSF48452">
    <property type="entry name" value="TPR-like"/>
    <property type="match status" value="2"/>
</dbReference>
<dbReference type="EC" id="2.7.13.3" evidence="2"/>
<dbReference type="Gene3D" id="1.25.40.10">
    <property type="entry name" value="Tetratricopeptide repeat domain"/>
    <property type="match status" value="2"/>
</dbReference>
<keyword evidence="8" id="KW-0812">Transmembrane</keyword>
<dbReference type="STRING" id="296218.AWN68_07840"/>
<keyword evidence="3" id="KW-0597">Phosphoprotein</keyword>
<dbReference type="AlphaFoldDB" id="A0A150X9Q4"/>
<name>A0A150X9Q4_9BACT</name>
<evidence type="ECO:0000256" key="2">
    <source>
        <dbReference type="ARBA" id="ARBA00012438"/>
    </source>
</evidence>
<evidence type="ECO:0000313" key="10">
    <source>
        <dbReference type="EMBL" id="KYG75448.1"/>
    </source>
</evidence>
<dbReference type="InterPro" id="IPR011495">
    <property type="entry name" value="Sig_transdc_His_kin_sub2_dim/P"/>
</dbReference>
<dbReference type="Pfam" id="PF02518">
    <property type="entry name" value="HATPase_c"/>
    <property type="match status" value="1"/>
</dbReference>
<evidence type="ECO:0000256" key="5">
    <source>
        <dbReference type="ARBA" id="ARBA00022741"/>
    </source>
</evidence>
<comment type="caution">
    <text evidence="10">The sequence shown here is derived from an EMBL/GenBank/DDBJ whole genome shotgun (WGS) entry which is preliminary data.</text>
</comment>